<keyword evidence="3" id="KW-1185">Reference proteome</keyword>
<evidence type="ECO:0000313" key="2">
    <source>
        <dbReference type="EMBL" id="QDZ06996.1"/>
    </source>
</evidence>
<sequence length="81" mass="9016">MAALLRDRSSNKFNVFLIDLSTSGFQAEAHPSLDPGAIVWLTIPGMQGLEATVMWRKRAVIGCRFNQPLHPAVFDHLVARQ</sequence>
<evidence type="ECO:0000313" key="3">
    <source>
        <dbReference type="Proteomes" id="UP000315673"/>
    </source>
</evidence>
<organism evidence="2 3">
    <name type="scientific">Sphingomonas panacisoli</name>
    <dbReference type="NCBI Taxonomy" id="1813879"/>
    <lineage>
        <taxon>Bacteria</taxon>
        <taxon>Pseudomonadati</taxon>
        <taxon>Pseudomonadota</taxon>
        <taxon>Alphaproteobacteria</taxon>
        <taxon>Sphingomonadales</taxon>
        <taxon>Sphingomonadaceae</taxon>
        <taxon>Sphingomonas</taxon>
    </lineage>
</organism>
<dbReference type="EMBL" id="CP042306">
    <property type="protein sequence ID" value="QDZ06996.1"/>
    <property type="molecule type" value="Genomic_DNA"/>
</dbReference>
<dbReference type="KEGG" id="spai:FPZ24_05470"/>
<proteinExistence type="predicted"/>
<dbReference type="SUPFAM" id="SSF141371">
    <property type="entry name" value="PilZ domain-like"/>
    <property type="match status" value="1"/>
</dbReference>
<feature type="domain" description="PilZ" evidence="1">
    <location>
        <begin position="10"/>
        <end position="78"/>
    </location>
</feature>
<dbReference type="InterPro" id="IPR009875">
    <property type="entry name" value="PilZ_domain"/>
</dbReference>
<reference evidence="2 3" key="1">
    <citation type="submission" date="2019-07" db="EMBL/GenBank/DDBJ databases">
        <title>Full genome sequence of Sphingomonas sp. 4R-6-7(HKS19).</title>
        <authorList>
            <person name="Im W.-T."/>
        </authorList>
    </citation>
    <scope>NUCLEOTIDE SEQUENCE [LARGE SCALE GENOMIC DNA]</scope>
    <source>
        <strain evidence="2 3">HKS19</strain>
    </source>
</reference>
<dbReference type="Proteomes" id="UP000315673">
    <property type="component" value="Chromosome"/>
</dbReference>
<protein>
    <submittedName>
        <fullName evidence="2">Pilus assembly protein PilZ</fullName>
    </submittedName>
</protein>
<accession>A0A5B8LGI4</accession>
<gene>
    <name evidence="2" type="ORF">FPZ24_05470</name>
</gene>
<dbReference type="Pfam" id="PF07238">
    <property type="entry name" value="PilZ"/>
    <property type="match status" value="1"/>
</dbReference>
<evidence type="ECO:0000259" key="1">
    <source>
        <dbReference type="Pfam" id="PF07238"/>
    </source>
</evidence>
<dbReference type="OrthoDB" id="9795572at2"/>
<dbReference type="GO" id="GO:0035438">
    <property type="term" value="F:cyclic-di-GMP binding"/>
    <property type="evidence" value="ECO:0007669"/>
    <property type="project" value="InterPro"/>
</dbReference>
<dbReference type="AlphaFoldDB" id="A0A5B8LGI4"/>
<name>A0A5B8LGI4_9SPHN</name>